<dbReference type="EMBL" id="JANPWB010000007">
    <property type="protein sequence ID" value="KAJ1173754.1"/>
    <property type="molecule type" value="Genomic_DNA"/>
</dbReference>
<evidence type="ECO:0000313" key="2">
    <source>
        <dbReference type="Proteomes" id="UP001066276"/>
    </source>
</evidence>
<accession>A0AAV7TCM9</accession>
<name>A0AAV7TCM9_PLEWA</name>
<protein>
    <submittedName>
        <fullName evidence="1">Uncharacterized protein</fullName>
    </submittedName>
</protein>
<sequence length="72" mass="8295">MHCRLMRMYSHVVHRHIGQSKFVIGRPWQPDTPCVTSSALGTLWHVEICMQDLPELTWTLEETAAFQQGTSI</sequence>
<comment type="caution">
    <text evidence="1">The sequence shown here is derived from an EMBL/GenBank/DDBJ whole genome shotgun (WGS) entry which is preliminary data.</text>
</comment>
<proteinExistence type="predicted"/>
<dbReference type="AlphaFoldDB" id="A0AAV7TCM9"/>
<dbReference type="Proteomes" id="UP001066276">
    <property type="component" value="Chromosome 4_1"/>
</dbReference>
<keyword evidence="2" id="KW-1185">Reference proteome</keyword>
<organism evidence="1 2">
    <name type="scientific">Pleurodeles waltl</name>
    <name type="common">Iberian ribbed newt</name>
    <dbReference type="NCBI Taxonomy" id="8319"/>
    <lineage>
        <taxon>Eukaryota</taxon>
        <taxon>Metazoa</taxon>
        <taxon>Chordata</taxon>
        <taxon>Craniata</taxon>
        <taxon>Vertebrata</taxon>
        <taxon>Euteleostomi</taxon>
        <taxon>Amphibia</taxon>
        <taxon>Batrachia</taxon>
        <taxon>Caudata</taxon>
        <taxon>Salamandroidea</taxon>
        <taxon>Salamandridae</taxon>
        <taxon>Pleurodelinae</taxon>
        <taxon>Pleurodeles</taxon>
    </lineage>
</organism>
<reference evidence="1" key="1">
    <citation type="journal article" date="2022" name="bioRxiv">
        <title>Sequencing and chromosome-scale assembly of the giantPleurodeles waltlgenome.</title>
        <authorList>
            <person name="Brown T."/>
            <person name="Elewa A."/>
            <person name="Iarovenko S."/>
            <person name="Subramanian E."/>
            <person name="Araus A.J."/>
            <person name="Petzold A."/>
            <person name="Susuki M."/>
            <person name="Suzuki K.-i.T."/>
            <person name="Hayashi T."/>
            <person name="Toyoda A."/>
            <person name="Oliveira C."/>
            <person name="Osipova E."/>
            <person name="Leigh N.D."/>
            <person name="Simon A."/>
            <person name="Yun M.H."/>
        </authorList>
    </citation>
    <scope>NUCLEOTIDE SEQUENCE</scope>
    <source>
        <strain evidence="1">20211129_DDA</strain>
        <tissue evidence="1">Liver</tissue>
    </source>
</reference>
<gene>
    <name evidence="1" type="ORF">NDU88_005580</name>
</gene>
<evidence type="ECO:0000313" key="1">
    <source>
        <dbReference type="EMBL" id="KAJ1173754.1"/>
    </source>
</evidence>